<dbReference type="EMBL" id="FNZE01000008">
    <property type="protein sequence ID" value="SEJ39883.1"/>
    <property type="molecule type" value="Genomic_DNA"/>
</dbReference>
<reference evidence="9" key="1">
    <citation type="submission" date="2016-10" db="EMBL/GenBank/DDBJ databases">
        <authorList>
            <person name="Varghese N."/>
            <person name="Submissions S."/>
        </authorList>
    </citation>
    <scope>NUCLEOTIDE SEQUENCE [LARGE SCALE GENOMIC DNA]</scope>
    <source>
        <strain evidence="9">LMG 25967</strain>
    </source>
</reference>
<sequence>MSSLAATPQIAASSAAEGEALLGLAALGKTGLALLLVIGLILLCSWLLRRLNAGQNLAGQPLKVLGSTAVGQRERVVIVEVAGTWLVLGVAPGQISKLHELPAPASAAPAASALPDGTFAERLAMAFRHNLRRNPATASQPNEA</sequence>
<keyword evidence="5 7" id="KW-0975">Bacterial flagellum</keyword>
<protein>
    <recommendedName>
        <fullName evidence="7">Flagellar protein</fullName>
    </recommendedName>
</protein>
<evidence type="ECO:0000256" key="5">
    <source>
        <dbReference type="ARBA" id="ARBA00023143"/>
    </source>
</evidence>
<keyword evidence="4 7" id="KW-0472">Membrane</keyword>
<comment type="subcellular location">
    <subcellularLocation>
        <location evidence="7">Cell membrane</location>
    </subcellularLocation>
    <subcellularLocation>
        <location evidence="7">Bacterial flagellum basal body</location>
    </subcellularLocation>
</comment>
<keyword evidence="1 7" id="KW-1003">Cell membrane</keyword>
<keyword evidence="8" id="KW-0969">Cilium</keyword>
<evidence type="ECO:0000256" key="2">
    <source>
        <dbReference type="ARBA" id="ARBA00022692"/>
    </source>
</evidence>
<dbReference type="GO" id="GO:0005886">
    <property type="term" value="C:plasma membrane"/>
    <property type="evidence" value="ECO:0007669"/>
    <property type="project" value="UniProtKB-SubCell"/>
</dbReference>
<name>A0A1H6YF18_9PSED</name>
<dbReference type="RefSeq" id="WP_090310914.1">
    <property type="nucleotide sequence ID" value="NZ_FNZE01000008.1"/>
</dbReference>
<dbReference type="PANTHER" id="PTHR38766">
    <property type="entry name" value="FLAGELLAR PROTEIN FLIO"/>
    <property type="match status" value="1"/>
</dbReference>
<dbReference type="InterPro" id="IPR052205">
    <property type="entry name" value="FliO/MopB"/>
</dbReference>
<evidence type="ECO:0000256" key="6">
    <source>
        <dbReference type="ARBA" id="ARBA00037937"/>
    </source>
</evidence>
<comment type="similarity">
    <text evidence="6 7">Belongs to the FliO/MopB family.</text>
</comment>
<dbReference type="PANTHER" id="PTHR38766:SF1">
    <property type="entry name" value="FLAGELLAR PROTEIN FLIO"/>
    <property type="match status" value="1"/>
</dbReference>
<keyword evidence="3 7" id="KW-1133">Transmembrane helix</keyword>
<keyword evidence="8" id="KW-0966">Cell projection</keyword>
<dbReference type="GO" id="GO:0044781">
    <property type="term" value="P:bacterial-type flagellum organization"/>
    <property type="evidence" value="ECO:0007669"/>
    <property type="project" value="UniProtKB-UniRule"/>
</dbReference>
<dbReference type="GO" id="GO:0009425">
    <property type="term" value="C:bacterial-type flagellum basal body"/>
    <property type="evidence" value="ECO:0007669"/>
    <property type="project" value="UniProtKB-SubCell"/>
</dbReference>
<dbReference type="NCBIfam" id="TIGR03500">
    <property type="entry name" value="FliO_TIGR"/>
    <property type="match status" value="1"/>
</dbReference>
<evidence type="ECO:0000256" key="3">
    <source>
        <dbReference type="ARBA" id="ARBA00022989"/>
    </source>
</evidence>
<proteinExistence type="inferred from homology"/>
<organism evidence="8 9">
    <name type="scientific">Pseudomonas linyingensis</name>
    <dbReference type="NCBI Taxonomy" id="915471"/>
    <lineage>
        <taxon>Bacteria</taxon>
        <taxon>Pseudomonadati</taxon>
        <taxon>Pseudomonadota</taxon>
        <taxon>Gammaproteobacteria</taxon>
        <taxon>Pseudomonadales</taxon>
        <taxon>Pseudomonadaceae</taxon>
        <taxon>Pseudomonas</taxon>
    </lineage>
</organism>
<gene>
    <name evidence="8" type="ORF">SAMN05216201_10840</name>
</gene>
<keyword evidence="8" id="KW-0282">Flagellum</keyword>
<keyword evidence="9" id="KW-1185">Reference proteome</keyword>
<dbReference type="Proteomes" id="UP000242930">
    <property type="component" value="Unassembled WGS sequence"/>
</dbReference>
<dbReference type="AlphaFoldDB" id="A0A1H6YF18"/>
<evidence type="ECO:0000256" key="1">
    <source>
        <dbReference type="ARBA" id="ARBA00022475"/>
    </source>
</evidence>
<accession>A0A1H6YF18</accession>
<keyword evidence="2 7" id="KW-0812">Transmembrane</keyword>
<evidence type="ECO:0000313" key="9">
    <source>
        <dbReference type="Proteomes" id="UP000242930"/>
    </source>
</evidence>
<dbReference type="STRING" id="915471.SAMN05216201_10840"/>
<feature type="transmembrane region" description="Helical" evidence="7">
    <location>
        <begin position="31"/>
        <end position="48"/>
    </location>
</feature>
<evidence type="ECO:0000256" key="7">
    <source>
        <dbReference type="RuleBase" id="RU362064"/>
    </source>
</evidence>
<dbReference type="OrthoDB" id="6897726at2"/>
<evidence type="ECO:0000313" key="8">
    <source>
        <dbReference type="EMBL" id="SEJ39883.1"/>
    </source>
</evidence>
<dbReference type="InterPro" id="IPR022781">
    <property type="entry name" value="Flagellar_biosynth_FliO"/>
</dbReference>
<dbReference type="Pfam" id="PF04347">
    <property type="entry name" value="FliO"/>
    <property type="match status" value="1"/>
</dbReference>
<evidence type="ECO:0000256" key="4">
    <source>
        <dbReference type="ARBA" id="ARBA00023136"/>
    </source>
</evidence>